<dbReference type="RefSeq" id="WP_378113212.1">
    <property type="nucleotide sequence ID" value="NZ_JBHSNC010000052.1"/>
</dbReference>
<name>A0ABW0R5X5_9BACL</name>
<evidence type="ECO:0000256" key="6">
    <source>
        <dbReference type="SAM" id="Phobius"/>
    </source>
</evidence>
<proteinExistence type="inferred from homology"/>
<comment type="caution">
    <text evidence="7">The sequence shown here is derived from an EMBL/GenBank/DDBJ whole genome shotgun (WGS) entry which is preliminary data.</text>
</comment>
<comment type="subcellular location">
    <subcellularLocation>
        <location evidence="1">Membrane</location>
        <topology evidence="1">Multi-pass membrane protein</topology>
    </subcellularLocation>
</comment>
<dbReference type="NCBIfam" id="TIGR02872">
    <property type="entry name" value="spore_ytvI"/>
    <property type="match status" value="1"/>
</dbReference>
<dbReference type="InterPro" id="IPR014227">
    <property type="entry name" value="YtvI-like"/>
</dbReference>
<keyword evidence="3 6" id="KW-0812">Transmembrane</keyword>
<protein>
    <submittedName>
        <fullName evidence="7">Sporulation integral membrane protein YtvI</fullName>
    </submittedName>
</protein>
<evidence type="ECO:0000313" key="8">
    <source>
        <dbReference type="Proteomes" id="UP001596108"/>
    </source>
</evidence>
<evidence type="ECO:0000256" key="3">
    <source>
        <dbReference type="ARBA" id="ARBA00022692"/>
    </source>
</evidence>
<feature type="transmembrane region" description="Helical" evidence="6">
    <location>
        <begin position="245"/>
        <end position="267"/>
    </location>
</feature>
<keyword evidence="8" id="KW-1185">Reference proteome</keyword>
<evidence type="ECO:0000313" key="7">
    <source>
        <dbReference type="EMBL" id="MFC5531257.1"/>
    </source>
</evidence>
<dbReference type="PANTHER" id="PTHR21716">
    <property type="entry name" value="TRANSMEMBRANE PROTEIN"/>
    <property type="match status" value="1"/>
</dbReference>
<feature type="transmembrane region" description="Helical" evidence="6">
    <location>
        <begin position="147"/>
        <end position="178"/>
    </location>
</feature>
<sequence length="360" mass="40295">MLIVLAVVIGGGALIWWALPLVYPFLLGWLLAYLLNPLVHLLQNKGRFPRWLAVSVVLLLFTAAMITLLTTLVMRVTEEIMNLSGSMQNWVDWIEQSYNDFIARPEIHDLIDRINHFYNENPKYQEMINNRISDTAKLVAQGGTNVISMFLMGVVGFLSSLPSIAIITVVVLLASFFISKDWHKYVERAQNWFPPALRNKVGFVWKDLRHALFGYLRSQFIMISITTVVVTIGLFIIGVHNALSIGLFIGFVDLLPYLGVGAVMIPWLGYTFLIGDWELGTSLSILYGIVLVARQFIEPKVLASSVGLEALPTLMAMFIGLKLFGIFGLIIGPVTVVVLTACKRAGVFRDIAKYIRYGAR</sequence>
<dbReference type="InterPro" id="IPR002549">
    <property type="entry name" value="AI-2E-like"/>
</dbReference>
<evidence type="ECO:0000256" key="1">
    <source>
        <dbReference type="ARBA" id="ARBA00004141"/>
    </source>
</evidence>
<gene>
    <name evidence="7" type="primary">ytvI</name>
    <name evidence="7" type="ORF">ACFPQ4_17700</name>
</gene>
<organism evidence="7 8">
    <name type="scientific">Cohnella yongneupensis</name>
    <dbReference type="NCBI Taxonomy" id="425006"/>
    <lineage>
        <taxon>Bacteria</taxon>
        <taxon>Bacillati</taxon>
        <taxon>Bacillota</taxon>
        <taxon>Bacilli</taxon>
        <taxon>Bacillales</taxon>
        <taxon>Paenibacillaceae</taxon>
        <taxon>Cohnella</taxon>
    </lineage>
</organism>
<feature type="transmembrane region" description="Helical" evidence="6">
    <location>
        <begin position="220"/>
        <end position="239"/>
    </location>
</feature>
<dbReference type="Pfam" id="PF01594">
    <property type="entry name" value="AI-2E_transport"/>
    <property type="match status" value="1"/>
</dbReference>
<reference evidence="8" key="1">
    <citation type="journal article" date="2019" name="Int. J. Syst. Evol. Microbiol.">
        <title>The Global Catalogue of Microorganisms (GCM) 10K type strain sequencing project: providing services to taxonomists for standard genome sequencing and annotation.</title>
        <authorList>
            <consortium name="The Broad Institute Genomics Platform"/>
            <consortium name="The Broad Institute Genome Sequencing Center for Infectious Disease"/>
            <person name="Wu L."/>
            <person name="Ma J."/>
        </authorList>
    </citation>
    <scope>NUCLEOTIDE SEQUENCE [LARGE SCALE GENOMIC DNA]</scope>
    <source>
        <strain evidence="8">CGMCC 1.18578</strain>
    </source>
</reference>
<evidence type="ECO:0000256" key="5">
    <source>
        <dbReference type="ARBA" id="ARBA00023136"/>
    </source>
</evidence>
<comment type="similarity">
    <text evidence="2">Belongs to the autoinducer-2 exporter (AI-2E) (TC 2.A.86) family.</text>
</comment>
<dbReference type="Proteomes" id="UP001596108">
    <property type="component" value="Unassembled WGS sequence"/>
</dbReference>
<keyword evidence="5 6" id="KW-0472">Membrane</keyword>
<evidence type="ECO:0000256" key="4">
    <source>
        <dbReference type="ARBA" id="ARBA00022989"/>
    </source>
</evidence>
<keyword evidence="4 6" id="KW-1133">Transmembrane helix</keyword>
<feature type="transmembrane region" description="Helical" evidence="6">
    <location>
        <begin position="51"/>
        <end position="74"/>
    </location>
</feature>
<feature type="transmembrane region" description="Helical" evidence="6">
    <location>
        <begin position="14"/>
        <end position="39"/>
    </location>
</feature>
<accession>A0ABW0R5X5</accession>
<dbReference type="PANTHER" id="PTHR21716:SF68">
    <property type="entry name" value="TRANSPORT PROTEIN YTVI-RELATED"/>
    <property type="match status" value="1"/>
</dbReference>
<evidence type="ECO:0000256" key="2">
    <source>
        <dbReference type="ARBA" id="ARBA00009773"/>
    </source>
</evidence>
<dbReference type="EMBL" id="JBHSNC010000052">
    <property type="protein sequence ID" value="MFC5531257.1"/>
    <property type="molecule type" value="Genomic_DNA"/>
</dbReference>
<feature type="transmembrane region" description="Helical" evidence="6">
    <location>
        <begin position="317"/>
        <end position="339"/>
    </location>
</feature>